<accession>A0ACC0ND14</accession>
<keyword evidence="2" id="KW-1185">Reference proteome</keyword>
<proteinExistence type="predicted"/>
<protein>
    <submittedName>
        <fullName evidence="1">Uncharacterized protein</fullName>
    </submittedName>
</protein>
<evidence type="ECO:0000313" key="2">
    <source>
        <dbReference type="Proteomes" id="UP001062846"/>
    </source>
</evidence>
<gene>
    <name evidence="1" type="ORF">RHMOL_Rhmol06G0134500</name>
</gene>
<dbReference type="Proteomes" id="UP001062846">
    <property type="component" value="Chromosome 6"/>
</dbReference>
<evidence type="ECO:0000313" key="1">
    <source>
        <dbReference type="EMBL" id="KAI8550789.1"/>
    </source>
</evidence>
<organism evidence="1 2">
    <name type="scientific">Rhododendron molle</name>
    <name type="common">Chinese azalea</name>
    <name type="synonym">Azalea mollis</name>
    <dbReference type="NCBI Taxonomy" id="49168"/>
    <lineage>
        <taxon>Eukaryota</taxon>
        <taxon>Viridiplantae</taxon>
        <taxon>Streptophyta</taxon>
        <taxon>Embryophyta</taxon>
        <taxon>Tracheophyta</taxon>
        <taxon>Spermatophyta</taxon>
        <taxon>Magnoliopsida</taxon>
        <taxon>eudicotyledons</taxon>
        <taxon>Gunneridae</taxon>
        <taxon>Pentapetalae</taxon>
        <taxon>asterids</taxon>
        <taxon>Ericales</taxon>
        <taxon>Ericaceae</taxon>
        <taxon>Ericoideae</taxon>
        <taxon>Rhodoreae</taxon>
        <taxon>Rhododendron</taxon>
    </lineage>
</organism>
<comment type="caution">
    <text evidence="1">The sequence shown here is derived from an EMBL/GenBank/DDBJ whole genome shotgun (WGS) entry which is preliminary data.</text>
</comment>
<sequence>MEKKQRAVEEARAVEPVVQPLDPSMEVAGSVVAGRSSRDADHGSDGRASDVEPHATEEAGAMGPSVEPVGLSTVARGSPVVERSSGSAGGSGAEGDDLGLIESPSRDPTRGKGAAMEEECTEVPVSYREEDVLFRPVATSSSHWPITKYNIAEHLPDEALAKLLEDSPAIGELVLKAKEERARAIASSKAAKRAERERKEMEEPLRDAKVEKRAGAEAQGPQVKAVAEAGAMTRPAFSAEAYIPPTPHLFVLSSFAAFAPRRTEYDAELALRDPETHIANTWTEIPRVVQGPATEGEAGFGEFIQTLTPVRNDHAVLVALVERWRDTTNTFHLPPGEITVTPTDFAAITGLRVGRVPIPFDSGIHNDRAALKWFLGKVPKIEEGMVRRSKLHSSYLPALRDLRMASRFDYGRAALVAAYDFLGDSSRTEQSTAGYWRVWEVPGPLPPRASHTGEYTRAELKRFTQPDTELTRYLRPEMDYAAYQRDRLAGALGVWAFRDVRSQARGATEEMRATGERQRGGEGRVRRSLSGPVRGGPPEMSWKISVMDTQGNPAEIHLVPARAKPASVTVPVHGQAASRSKRTRPPSQKQIVTRTPTPLVTTRRQTRSSLLVDASQEATRRAVTCAE</sequence>
<dbReference type="EMBL" id="CM046393">
    <property type="protein sequence ID" value="KAI8550789.1"/>
    <property type="molecule type" value="Genomic_DNA"/>
</dbReference>
<name>A0ACC0ND14_RHOML</name>
<reference evidence="1" key="1">
    <citation type="submission" date="2022-02" db="EMBL/GenBank/DDBJ databases">
        <title>Plant Genome Project.</title>
        <authorList>
            <person name="Zhang R.-G."/>
        </authorList>
    </citation>
    <scope>NUCLEOTIDE SEQUENCE</scope>
    <source>
        <strain evidence="1">AT1</strain>
    </source>
</reference>